<keyword evidence="4" id="KW-1185">Reference proteome</keyword>
<dbReference type="OrthoDB" id="10403096at2759"/>
<comment type="caution">
    <text evidence="3">The sequence shown here is derived from an EMBL/GenBank/DDBJ whole genome shotgun (WGS) entry which is preliminary data.</text>
</comment>
<feature type="region of interest" description="Disordered" evidence="2">
    <location>
        <begin position="359"/>
        <end position="381"/>
    </location>
</feature>
<dbReference type="EMBL" id="BGZK01003859">
    <property type="protein sequence ID" value="GBP05105.1"/>
    <property type="molecule type" value="Genomic_DNA"/>
</dbReference>
<evidence type="ECO:0000313" key="3">
    <source>
        <dbReference type="EMBL" id="GBP05105.1"/>
    </source>
</evidence>
<evidence type="ECO:0000313" key="4">
    <source>
        <dbReference type="Proteomes" id="UP000299102"/>
    </source>
</evidence>
<feature type="compositionally biased region" description="Polar residues" evidence="2">
    <location>
        <begin position="300"/>
        <end position="331"/>
    </location>
</feature>
<evidence type="ECO:0000256" key="1">
    <source>
        <dbReference type="SAM" id="Coils"/>
    </source>
</evidence>
<dbReference type="Proteomes" id="UP000299102">
    <property type="component" value="Unassembled WGS sequence"/>
</dbReference>
<proteinExistence type="predicted"/>
<reference evidence="3 4" key="1">
    <citation type="journal article" date="2019" name="Commun. Biol.">
        <title>The bagworm genome reveals a unique fibroin gene that provides high tensile strength.</title>
        <authorList>
            <person name="Kono N."/>
            <person name="Nakamura H."/>
            <person name="Ohtoshi R."/>
            <person name="Tomita M."/>
            <person name="Numata K."/>
            <person name="Arakawa K."/>
        </authorList>
    </citation>
    <scope>NUCLEOTIDE SEQUENCE [LARGE SCALE GENOMIC DNA]</scope>
</reference>
<gene>
    <name evidence="3" type="primary">gag</name>
    <name evidence="3" type="ORF">EVAR_68169_1</name>
</gene>
<feature type="region of interest" description="Disordered" evidence="2">
    <location>
        <begin position="260"/>
        <end position="341"/>
    </location>
</feature>
<feature type="compositionally biased region" description="Polar residues" evidence="2">
    <location>
        <begin position="266"/>
        <end position="282"/>
    </location>
</feature>
<keyword evidence="1" id="KW-0175">Coiled coil</keyword>
<name>A0A4C1ST22_EUMVA</name>
<sequence length="381" mass="44290">MTEAATLQAHIQVLTEQLTSLKTEMETIKNQTPFQVATVPTMPALRPNITMANQINTEIFKCLPTFSGTESDYNPWRNQVWTQMENIKQFINSPEYYNCVCIIRAKIIGAASRVLSVNGTELNFYAIINRLDYTYSDKRPLYVLKDGLSRIRQGHKTLTEFHDEIHQALTLIQQKIETMEDDMRAGRLSDANNDAIRVFIMGLRSNYTKGILYANNPKSLGEAYAIACTIYHDNQDTHFENAPIRRQEHRNEQRHYQKNEYRQLKPSYQVQQRHNNYPTPQRNLPEPMDVDNSTHYRRPTNFQQQQAKWSNNNPSRNNATHHNPFRTNNQIPEKRAGNHSSYNYNANKVQHINQTQDEDLQSIQPQHSNDDFETGSAFLGE</sequence>
<dbReference type="AlphaFoldDB" id="A0A4C1ST22"/>
<organism evidence="3 4">
    <name type="scientific">Eumeta variegata</name>
    <name type="common">Bagworm moth</name>
    <name type="synonym">Eumeta japonica</name>
    <dbReference type="NCBI Taxonomy" id="151549"/>
    <lineage>
        <taxon>Eukaryota</taxon>
        <taxon>Metazoa</taxon>
        <taxon>Ecdysozoa</taxon>
        <taxon>Arthropoda</taxon>
        <taxon>Hexapoda</taxon>
        <taxon>Insecta</taxon>
        <taxon>Pterygota</taxon>
        <taxon>Neoptera</taxon>
        <taxon>Endopterygota</taxon>
        <taxon>Lepidoptera</taxon>
        <taxon>Glossata</taxon>
        <taxon>Ditrysia</taxon>
        <taxon>Tineoidea</taxon>
        <taxon>Psychidae</taxon>
        <taxon>Oiketicinae</taxon>
        <taxon>Eumeta</taxon>
    </lineage>
</organism>
<feature type="coiled-coil region" evidence="1">
    <location>
        <begin position="4"/>
        <end position="31"/>
    </location>
</feature>
<accession>A0A4C1ST22</accession>
<protein>
    <submittedName>
        <fullName evidence="3">Retrovirus-related Gag polyprotein from transposon gypsy</fullName>
    </submittedName>
</protein>
<evidence type="ECO:0000256" key="2">
    <source>
        <dbReference type="SAM" id="MobiDB-lite"/>
    </source>
</evidence>